<dbReference type="Gene3D" id="2.30.110.10">
    <property type="entry name" value="Electron Transport, Fmn-binding Protein, Chain A"/>
    <property type="match status" value="1"/>
</dbReference>
<dbReference type="PANTHER" id="PTHR35176">
    <property type="entry name" value="HEME OXYGENASE HI_0854-RELATED"/>
    <property type="match status" value="1"/>
</dbReference>
<accession>A0A3Q9G073</accession>
<dbReference type="InterPro" id="IPR024747">
    <property type="entry name" value="Pyridox_Oxase-rel"/>
</dbReference>
<evidence type="ECO:0000313" key="3">
    <source>
        <dbReference type="Proteomes" id="UP000267900"/>
    </source>
</evidence>
<organism evidence="2 3">
    <name type="scientific">Streptomyces luteoverticillatus</name>
    <name type="common">Streptoverticillium luteoverticillatus</name>
    <dbReference type="NCBI Taxonomy" id="66425"/>
    <lineage>
        <taxon>Bacteria</taxon>
        <taxon>Bacillati</taxon>
        <taxon>Actinomycetota</taxon>
        <taxon>Actinomycetes</taxon>
        <taxon>Kitasatosporales</taxon>
        <taxon>Streptomycetaceae</taxon>
        <taxon>Streptomyces</taxon>
    </lineage>
</organism>
<dbReference type="SUPFAM" id="SSF50475">
    <property type="entry name" value="FMN-binding split barrel"/>
    <property type="match status" value="1"/>
</dbReference>
<dbReference type="GO" id="GO:0070967">
    <property type="term" value="F:coenzyme F420 binding"/>
    <property type="evidence" value="ECO:0007669"/>
    <property type="project" value="TreeGrafter"/>
</dbReference>
<dbReference type="Pfam" id="PF12900">
    <property type="entry name" value="Pyridox_ox_2"/>
    <property type="match status" value="1"/>
</dbReference>
<protein>
    <submittedName>
        <fullName evidence="2">Pyridoxamine 5'-phosphate oxidase</fullName>
    </submittedName>
</protein>
<dbReference type="OrthoDB" id="5242787at2"/>
<name>A0A3Q9G073_STRLT</name>
<reference evidence="2 3" key="1">
    <citation type="submission" date="2018-12" db="EMBL/GenBank/DDBJ databases">
        <title>The whole draft genome of Streptomyce luteoverticillatus CGMCC 15060.</title>
        <authorList>
            <person name="Feng Z."/>
            <person name="Chen G."/>
            <person name="Zhang J."/>
            <person name="Zhu H."/>
            <person name="Yu X."/>
            <person name="Zhang W."/>
            <person name="Zhang X."/>
        </authorList>
    </citation>
    <scope>NUCLEOTIDE SEQUENCE [LARGE SCALE GENOMIC DNA]</scope>
    <source>
        <strain evidence="2 3">CGMCC 15060</strain>
    </source>
</reference>
<keyword evidence="1" id="KW-0560">Oxidoreductase</keyword>
<dbReference type="Proteomes" id="UP000267900">
    <property type="component" value="Chromosome"/>
</dbReference>
<evidence type="ECO:0000256" key="1">
    <source>
        <dbReference type="ARBA" id="ARBA00023002"/>
    </source>
</evidence>
<gene>
    <name evidence="2" type="ORF">EKH77_27205</name>
</gene>
<dbReference type="GO" id="GO:0005829">
    <property type="term" value="C:cytosol"/>
    <property type="evidence" value="ECO:0007669"/>
    <property type="project" value="TreeGrafter"/>
</dbReference>
<keyword evidence="3" id="KW-1185">Reference proteome</keyword>
<dbReference type="InterPro" id="IPR052019">
    <property type="entry name" value="F420H2_bilvrd_red/Heme_oxyg"/>
</dbReference>
<dbReference type="AlphaFoldDB" id="A0A3Q9G073"/>
<dbReference type="GO" id="GO:0016627">
    <property type="term" value="F:oxidoreductase activity, acting on the CH-CH group of donors"/>
    <property type="evidence" value="ECO:0007669"/>
    <property type="project" value="TreeGrafter"/>
</dbReference>
<evidence type="ECO:0000313" key="2">
    <source>
        <dbReference type="EMBL" id="AZQ74407.1"/>
    </source>
</evidence>
<dbReference type="EMBL" id="CP034587">
    <property type="protein sequence ID" value="AZQ74407.1"/>
    <property type="molecule type" value="Genomic_DNA"/>
</dbReference>
<dbReference type="RefSeq" id="WP_126916909.1">
    <property type="nucleotide sequence ID" value="NZ_CP034587.1"/>
</dbReference>
<dbReference type="InterPro" id="IPR012349">
    <property type="entry name" value="Split_barrel_FMN-bd"/>
</dbReference>
<proteinExistence type="predicted"/>
<dbReference type="PANTHER" id="PTHR35176:SF6">
    <property type="entry name" value="HEME OXYGENASE HI_0854-RELATED"/>
    <property type="match status" value="1"/>
</dbReference>
<sequence>MLPKMPHHERERFLAEPRVGVLGVTDPRGERAPLLVPVWYHYEPGGDVVVQTGREMVKTKLLLEAGRFSLCAQDDNRPYRYVSVEGPVTSVTDPADPEMREAMAHRYLDPEEARAYLKATAHQLQGDITFRMRPQHWRTADFAAFAADFAEQGKSDSDG</sequence>